<dbReference type="Pfam" id="PF00503">
    <property type="entry name" value="G-alpha"/>
    <property type="match status" value="1"/>
</dbReference>
<dbReference type="Gene3D" id="3.40.50.300">
    <property type="entry name" value="P-loop containing nucleotide triphosphate hydrolases"/>
    <property type="match status" value="1"/>
</dbReference>
<dbReference type="SUPFAM" id="SSF52540">
    <property type="entry name" value="P-loop containing nucleoside triphosphate hydrolases"/>
    <property type="match status" value="1"/>
</dbReference>
<dbReference type="PANTHER" id="PTHR10218:SF369">
    <property type="entry name" value="GUANINE NUCLEOTIDE-BINDING PROTEIN ALPHA-2 SUBUNIT"/>
    <property type="match status" value="1"/>
</dbReference>
<dbReference type="GO" id="GO:0046872">
    <property type="term" value="F:metal ion binding"/>
    <property type="evidence" value="ECO:0007669"/>
    <property type="project" value="UniProtKB-KW"/>
</dbReference>
<evidence type="ECO:0000256" key="4">
    <source>
        <dbReference type="ARBA" id="ARBA00023134"/>
    </source>
</evidence>
<dbReference type="GO" id="GO:0001664">
    <property type="term" value="F:G protein-coupled receptor binding"/>
    <property type="evidence" value="ECO:0007669"/>
    <property type="project" value="TreeGrafter"/>
</dbReference>
<feature type="binding site" evidence="6">
    <location>
        <begin position="206"/>
        <end position="210"/>
    </location>
    <ligand>
        <name>GTP</name>
        <dbReference type="ChEBI" id="CHEBI:37565"/>
    </ligand>
</feature>
<dbReference type="OrthoDB" id="5817230at2759"/>
<evidence type="ECO:0000256" key="2">
    <source>
        <dbReference type="ARBA" id="ARBA00022741"/>
    </source>
</evidence>
<dbReference type="STRING" id="97972.A0A2V1DY56"/>
<gene>
    <name evidence="7" type="ORF">DM02DRAFT_626383</name>
</gene>
<evidence type="ECO:0000256" key="5">
    <source>
        <dbReference type="ARBA" id="ARBA00023224"/>
    </source>
</evidence>
<dbReference type="PRINTS" id="PR00318">
    <property type="entry name" value="GPROTEINA"/>
</dbReference>
<dbReference type="InterPro" id="IPR011025">
    <property type="entry name" value="GproteinA_insert"/>
</dbReference>
<dbReference type="InterPro" id="IPR001019">
    <property type="entry name" value="Gprotein_alpha_su"/>
</dbReference>
<dbReference type="PANTHER" id="PTHR10218">
    <property type="entry name" value="GTP-BINDING PROTEIN ALPHA SUBUNIT"/>
    <property type="match status" value="1"/>
</dbReference>
<dbReference type="AlphaFoldDB" id="A0A2V1DY56"/>
<dbReference type="PROSITE" id="PS51882">
    <property type="entry name" value="G_ALPHA"/>
    <property type="match status" value="1"/>
</dbReference>
<dbReference type="SUPFAM" id="SSF47895">
    <property type="entry name" value="Transducin (alpha subunit), insertion domain"/>
    <property type="match status" value="1"/>
</dbReference>
<evidence type="ECO:0000256" key="3">
    <source>
        <dbReference type="ARBA" id="ARBA00022842"/>
    </source>
</evidence>
<sequence length="348" mass="39871">MQKNSTLVTKASCLGARQARKRSQTIDQMLEDDARVRIQQWKVLPLGSLSMKETVKGIKGNNEIGLTKDELISYRHNIHQRVFECIREMVQAIITHNICLNPDENRESFSYLEAHVANADPNALLDEDIGTAVESLWKEISTIETLKSHDECGIGESTRYFLDEIVRISTPQYLPTEKDVLTSRNAYHGVLEHILEWNGARMSIVDVGIQSCERRKWFHLFEDIDAVLYTVDLSQYDQEGDTSRLSFDIEIFTSVVNSKWLTKTAVVLLLWNVSLFRRKLAHDPLRNYMPEFSGAAHPDASVEWVVDQFSGVSDKSIYVHLADPNDPSTIPFLFAAFNDWMQTRQGRY</sequence>
<evidence type="ECO:0000256" key="6">
    <source>
        <dbReference type="PIRSR" id="PIRSR601019-1"/>
    </source>
</evidence>
<name>A0A2V1DY56_9PLEO</name>
<keyword evidence="5" id="KW-0807">Transducer</keyword>
<proteinExistence type="predicted"/>
<dbReference type="GO" id="GO:0007189">
    <property type="term" value="P:adenylate cyclase-activating G protein-coupled receptor signaling pathway"/>
    <property type="evidence" value="ECO:0007669"/>
    <property type="project" value="TreeGrafter"/>
</dbReference>
<evidence type="ECO:0000256" key="1">
    <source>
        <dbReference type="ARBA" id="ARBA00022723"/>
    </source>
</evidence>
<dbReference type="InterPro" id="IPR027417">
    <property type="entry name" value="P-loop_NTPase"/>
</dbReference>
<dbReference type="FunFam" id="3.40.50.300:FF:000692">
    <property type="entry name" value="Guanine nucleotide-binding protein subunit alpha"/>
    <property type="match status" value="1"/>
</dbReference>
<dbReference type="GO" id="GO:0005525">
    <property type="term" value="F:GTP binding"/>
    <property type="evidence" value="ECO:0007669"/>
    <property type="project" value="UniProtKB-KW"/>
</dbReference>
<evidence type="ECO:0000313" key="7">
    <source>
        <dbReference type="EMBL" id="PVI02832.1"/>
    </source>
</evidence>
<dbReference type="SMART" id="SM00275">
    <property type="entry name" value="G_alpha"/>
    <property type="match status" value="1"/>
</dbReference>
<dbReference type="GO" id="GO:0031683">
    <property type="term" value="F:G-protein beta/gamma-subunit complex binding"/>
    <property type="evidence" value="ECO:0007669"/>
    <property type="project" value="InterPro"/>
</dbReference>
<organism evidence="7 8">
    <name type="scientific">Periconia macrospinosa</name>
    <dbReference type="NCBI Taxonomy" id="97972"/>
    <lineage>
        <taxon>Eukaryota</taxon>
        <taxon>Fungi</taxon>
        <taxon>Dikarya</taxon>
        <taxon>Ascomycota</taxon>
        <taxon>Pezizomycotina</taxon>
        <taxon>Dothideomycetes</taxon>
        <taxon>Pleosporomycetidae</taxon>
        <taxon>Pleosporales</taxon>
        <taxon>Massarineae</taxon>
        <taxon>Periconiaceae</taxon>
        <taxon>Periconia</taxon>
    </lineage>
</organism>
<dbReference type="GO" id="GO:0005737">
    <property type="term" value="C:cytoplasm"/>
    <property type="evidence" value="ECO:0007669"/>
    <property type="project" value="TreeGrafter"/>
</dbReference>
<dbReference type="GO" id="GO:0005834">
    <property type="term" value="C:heterotrimeric G-protein complex"/>
    <property type="evidence" value="ECO:0007669"/>
    <property type="project" value="TreeGrafter"/>
</dbReference>
<protein>
    <submittedName>
        <fullName evidence="7">G-alpha-domain-containing protein</fullName>
    </submittedName>
</protein>
<keyword evidence="8" id="KW-1185">Reference proteome</keyword>
<dbReference type="GO" id="GO:0003924">
    <property type="term" value="F:GTPase activity"/>
    <property type="evidence" value="ECO:0007669"/>
    <property type="project" value="InterPro"/>
</dbReference>
<accession>A0A2V1DY56</accession>
<keyword evidence="4 6" id="KW-0342">GTP-binding</keyword>
<keyword evidence="1" id="KW-0479">Metal-binding</keyword>
<dbReference type="Proteomes" id="UP000244855">
    <property type="component" value="Unassembled WGS sequence"/>
</dbReference>
<dbReference type="Gene3D" id="1.10.400.10">
    <property type="entry name" value="GI Alpha 1, domain 2-like"/>
    <property type="match status" value="1"/>
</dbReference>
<reference evidence="7 8" key="1">
    <citation type="journal article" date="2018" name="Sci. Rep.">
        <title>Comparative genomics provides insights into the lifestyle and reveals functional heterogeneity of dark septate endophytic fungi.</title>
        <authorList>
            <person name="Knapp D.G."/>
            <person name="Nemeth J.B."/>
            <person name="Barry K."/>
            <person name="Hainaut M."/>
            <person name="Henrissat B."/>
            <person name="Johnson J."/>
            <person name="Kuo A."/>
            <person name="Lim J.H.P."/>
            <person name="Lipzen A."/>
            <person name="Nolan M."/>
            <person name="Ohm R.A."/>
            <person name="Tamas L."/>
            <person name="Grigoriev I.V."/>
            <person name="Spatafora J.W."/>
            <person name="Nagy L.G."/>
            <person name="Kovacs G.M."/>
        </authorList>
    </citation>
    <scope>NUCLEOTIDE SEQUENCE [LARGE SCALE GENOMIC DNA]</scope>
    <source>
        <strain evidence="7 8">DSE2036</strain>
    </source>
</reference>
<evidence type="ECO:0000313" key="8">
    <source>
        <dbReference type="Proteomes" id="UP000244855"/>
    </source>
</evidence>
<keyword evidence="3" id="KW-0460">Magnesium</keyword>
<dbReference type="EMBL" id="KZ805338">
    <property type="protein sequence ID" value="PVI02832.1"/>
    <property type="molecule type" value="Genomic_DNA"/>
</dbReference>
<keyword evidence="2 6" id="KW-0547">Nucleotide-binding</keyword>